<protein>
    <recommendedName>
        <fullName evidence="2">protein-tyrosine-phosphatase</fullName>
        <ecNumber evidence="2">3.1.3.48</ecNumber>
    </recommendedName>
</protein>
<dbReference type="SUPFAM" id="SSF89550">
    <property type="entry name" value="PHP domain-like"/>
    <property type="match status" value="1"/>
</dbReference>
<dbReference type="RefSeq" id="WP_170030795.1">
    <property type="nucleotide sequence ID" value="NZ_JABDTL010000001.1"/>
</dbReference>
<comment type="similarity">
    <text evidence="1">Belongs to the metallo-dependent hydrolases superfamily. CpsB/CapC family.</text>
</comment>
<evidence type="ECO:0000256" key="1">
    <source>
        <dbReference type="ARBA" id="ARBA00005750"/>
    </source>
</evidence>
<dbReference type="PANTHER" id="PTHR39181">
    <property type="entry name" value="TYROSINE-PROTEIN PHOSPHATASE YWQE"/>
    <property type="match status" value="1"/>
</dbReference>
<comment type="caution">
    <text evidence="5">The sequence shown here is derived from an EMBL/GenBank/DDBJ whole genome shotgun (WGS) entry which is preliminary data.</text>
</comment>
<dbReference type="EMBL" id="JACHIA010000001">
    <property type="protein sequence ID" value="MBB6068585.1"/>
    <property type="molecule type" value="Genomic_DNA"/>
</dbReference>
<dbReference type="GO" id="GO:0004725">
    <property type="term" value="F:protein tyrosine phosphatase activity"/>
    <property type="evidence" value="ECO:0007669"/>
    <property type="project" value="UniProtKB-EC"/>
</dbReference>
<accession>A0A841GV69</accession>
<evidence type="ECO:0000313" key="5">
    <source>
        <dbReference type="EMBL" id="MBB6068585.1"/>
    </source>
</evidence>
<name>A0A841GV69_9BACT</name>
<dbReference type="PANTHER" id="PTHR39181:SF1">
    <property type="entry name" value="TYROSINE-PROTEIN PHOSPHATASE YWQE"/>
    <property type="match status" value="1"/>
</dbReference>
<comment type="catalytic activity">
    <reaction evidence="4">
        <text>O-phospho-L-tyrosyl-[protein] + H2O = L-tyrosyl-[protein] + phosphate</text>
        <dbReference type="Rhea" id="RHEA:10684"/>
        <dbReference type="Rhea" id="RHEA-COMP:10136"/>
        <dbReference type="Rhea" id="RHEA-COMP:20101"/>
        <dbReference type="ChEBI" id="CHEBI:15377"/>
        <dbReference type="ChEBI" id="CHEBI:43474"/>
        <dbReference type="ChEBI" id="CHEBI:46858"/>
        <dbReference type="ChEBI" id="CHEBI:61978"/>
        <dbReference type="EC" id="3.1.3.48"/>
    </reaction>
</comment>
<dbReference type="Proteomes" id="UP000582837">
    <property type="component" value="Unassembled WGS sequence"/>
</dbReference>
<dbReference type="PIRSF" id="PIRSF016557">
    <property type="entry name" value="Caps_synth_CpsB"/>
    <property type="match status" value="1"/>
</dbReference>
<evidence type="ECO:0000256" key="2">
    <source>
        <dbReference type="ARBA" id="ARBA00013064"/>
    </source>
</evidence>
<dbReference type="GO" id="GO:0030145">
    <property type="term" value="F:manganese ion binding"/>
    <property type="evidence" value="ECO:0007669"/>
    <property type="project" value="InterPro"/>
</dbReference>
<keyword evidence="3 5" id="KW-0378">Hydrolase</keyword>
<dbReference type="Gene3D" id="3.20.20.140">
    <property type="entry name" value="Metal-dependent hydrolases"/>
    <property type="match status" value="1"/>
</dbReference>
<evidence type="ECO:0000256" key="4">
    <source>
        <dbReference type="ARBA" id="ARBA00051722"/>
    </source>
</evidence>
<evidence type="ECO:0000256" key="3">
    <source>
        <dbReference type="ARBA" id="ARBA00022801"/>
    </source>
</evidence>
<dbReference type="AlphaFoldDB" id="A0A841GV69"/>
<keyword evidence="6" id="KW-1185">Reference proteome</keyword>
<reference evidence="5 6" key="1">
    <citation type="submission" date="2020-08" db="EMBL/GenBank/DDBJ databases">
        <title>Genomic Encyclopedia of Type Strains, Phase IV (KMG-IV): sequencing the most valuable type-strain genomes for metagenomic binning, comparative biology and taxonomic classification.</title>
        <authorList>
            <person name="Goeker M."/>
        </authorList>
    </citation>
    <scope>NUCLEOTIDE SEQUENCE [LARGE SCALE GENOMIC DNA]</scope>
    <source>
        <strain evidence="5 6">DSM 29007</strain>
    </source>
</reference>
<sequence>MIDLHSHLIPAVDDGAANLDESRTALERMYAQGVRTLVTTPHLNASLTAHPERLSAELARLDRGWEELRTLAAESFPGMRVERGVELLLDDPHPVLDDPRLRLAGTRSVLVEFSFTGVPPGSERVLFEIRMAALRPIVAHPERYPNPQASLAVADLWVRSGAALQVNWGSLAGRYGELPRRIAWDLLEQGMVSYLSSDHHARGSLSAEEGRALLLARGGEEQLELLTATNPQRLLDNQPPLDVPPLQMAKKSFWGRLMGR</sequence>
<dbReference type="Pfam" id="PF19567">
    <property type="entry name" value="CpsB_CapC"/>
    <property type="match status" value="1"/>
</dbReference>
<proteinExistence type="inferred from homology"/>
<dbReference type="InterPro" id="IPR016667">
    <property type="entry name" value="Caps_polysacc_synth_CpsB/CapC"/>
</dbReference>
<dbReference type="InterPro" id="IPR016195">
    <property type="entry name" value="Pol/histidinol_Pase-like"/>
</dbReference>
<evidence type="ECO:0000313" key="6">
    <source>
        <dbReference type="Proteomes" id="UP000582837"/>
    </source>
</evidence>
<dbReference type="EC" id="3.1.3.48" evidence="2"/>
<organism evidence="5 6">
    <name type="scientific">Longimicrobium terrae</name>
    <dbReference type="NCBI Taxonomy" id="1639882"/>
    <lineage>
        <taxon>Bacteria</taxon>
        <taxon>Pseudomonadati</taxon>
        <taxon>Gemmatimonadota</taxon>
        <taxon>Longimicrobiia</taxon>
        <taxon>Longimicrobiales</taxon>
        <taxon>Longimicrobiaceae</taxon>
        <taxon>Longimicrobium</taxon>
    </lineage>
</organism>
<gene>
    <name evidence="5" type="ORF">HNQ61_000196</name>
</gene>